<proteinExistence type="predicted"/>
<dbReference type="STRING" id="5786.F0Z6B2"/>
<evidence type="ECO:0000313" key="1">
    <source>
        <dbReference type="EMBL" id="EGC40620.1"/>
    </source>
</evidence>
<gene>
    <name evidence="1" type="ORF">DICPUDRAFT_44520</name>
</gene>
<sequence length="254" mass="29083">MNILNNQFQLKIATAGIVSSVFVYKMAQHYNQKYHLKQYIFNKIWSQLSPIMDYKLRHFKEELFSQAEGNVLDVGSGMGPTFKYLANNNKIKSVIALEPNPFMMDKLLETIQQQPSDFPIRVLNKTIAKAIEDNDIEPQTFDTVICNLVLCSIPNYERIIGEIQDLLKPGGKLLFIEHVISENPVYQSIEHLFNPLWGIFTDGCHLNRVTDGIIKNMDGWERVVVNNAGKQMFKHVYGFAVKDSSSKPQKITIN</sequence>
<dbReference type="OrthoDB" id="10254945at2759"/>
<name>F0Z6B2_DICPU</name>
<dbReference type="EMBL" id="GL870941">
    <property type="protein sequence ID" value="EGC40620.1"/>
    <property type="molecule type" value="Genomic_DNA"/>
</dbReference>
<dbReference type="GO" id="GO:0008168">
    <property type="term" value="F:methyltransferase activity"/>
    <property type="evidence" value="ECO:0000318"/>
    <property type="project" value="GO_Central"/>
</dbReference>
<dbReference type="Proteomes" id="UP000001064">
    <property type="component" value="Unassembled WGS sequence"/>
</dbReference>
<dbReference type="PANTHER" id="PTHR45036:SF1">
    <property type="entry name" value="METHYLTRANSFERASE LIKE 7A"/>
    <property type="match status" value="1"/>
</dbReference>
<dbReference type="eggNOG" id="KOG4300">
    <property type="taxonomic scope" value="Eukaryota"/>
</dbReference>
<dbReference type="KEGG" id="dpp:DICPUDRAFT_44520"/>
<dbReference type="Pfam" id="PF13489">
    <property type="entry name" value="Methyltransf_23"/>
    <property type="match status" value="1"/>
</dbReference>
<dbReference type="GeneID" id="10503290"/>
<dbReference type="PANTHER" id="PTHR45036">
    <property type="entry name" value="METHYLTRANSFERASE LIKE 7B"/>
    <property type="match status" value="1"/>
</dbReference>
<evidence type="ECO:0008006" key="3">
    <source>
        <dbReference type="Google" id="ProtNLM"/>
    </source>
</evidence>
<dbReference type="OMA" id="NQIHRYD"/>
<accession>F0Z6B2</accession>
<organism evidence="1 2">
    <name type="scientific">Dictyostelium purpureum</name>
    <name type="common">Slime mold</name>
    <dbReference type="NCBI Taxonomy" id="5786"/>
    <lineage>
        <taxon>Eukaryota</taxon>
        <taxon>Amoebozoa</taxon>
        <taxon>Evosea</taxon>
        <taxon>Eumycetozoa</taxon>
        <taxon>Dictyostelia</taxon>
        <taxon>Dictyosteliales</taxon>
        <taxon>Dictyosteliaceae</taxon>
        <taxon>Dictyostelium</taxon>
    </lineage>
</organism>
<dbReference type="InterPro" id="IPR029063">
    <property type="entry name" value="SAM-dependent_MTases_sf"/>
</dbReference>
<protein>
    <recommendedName>
        <fullName evidence="3">Methyltransferase type 11 domain-containing protein</fullName>
    </recommendedName>
</protein>
<evidence type="ECO:0000313" key="2">
    <source>
        <dbReference type="Proteomes" id="UP000001064"/>
    </source>
</evidence>
<reference evidence="2" key="1">
    <citation type="journal article" date="2011" name="Genome Biol.">
        <title>Comparative genomics of the social amoebae Dictyostelium discoideum and Dictyostelium purpureum.</title>
        <authorList>
            <consortium name="US DOE Joint Genome Institute (JGI-PGF)"/>
            <person name="Sucgang R."/>
            <person name="Kuo A."/>
            <person name="Tian X."/>
            <person name="Salerno W."/>
            <person name="Parikh A."/>
            <person name="Feasley C.L."/>
            <person name="Dalin E."/>
            <person name="Tu H."/>
            <person name="Huang E."/>
            <person name="Barry K."/>
            <person name="Lindquist E."/>
            <person name="Shapiro H."/>
            <person name="Bruce D."/>
            <person name="Schmutz J."/>
            <person name="Salamov A."/>
            <person name="Fey P."/>
            <person name="Gaudet P."/>
            <person name="Anjard C."/>
            <person name="Babu M.M."/>
            <person name="Basu S."/>
            <person name="Bushmanova Y."/>
            <person name="van der Wel H."/>
            <person name="Katoh-Kurasawa M."/>
            <person name="Dinh C."/>
            <person name="Coutinho P.M."/>
            <person name="Saito T."/>
            <person name="Elias M."/>
            <person name="Schaap P."/>
            <person name="Kay R.R."/>
            <person name="Henrissat B."/>
            <person name="Eichinger L."/>
            <person name="Rivero F."/>
            <person name="Putnam N.H."/>
            <person name="West C.M."/>
            <person name="Loomis W.F."/>
            <person name="Chisholm R.L."/>
            <person name="Shaulsky G."/>
            <person name="Strassmann J.E."/>
            <person name="Queller D.C."/>
            <person name="Kuspa A."/>
            <person name="Grigoriev I.V."/>
        </authorList>
    </citation>
    <scope>NUCLEOTIDE SEQUENCE [LARGE SCALE GENOMIC DNA]</scope>
    <source>
        <strain evidence="2">QSDP1</strain>
    </source>
</reference>
<dbReference type="AlphaFoldDB" id="F0Z6B2"/>
<keyword evidence="2" id="KW-1185">Reference proteome</keyword>
<dbReference type="InterPro" id="IPR052356">
    <property type="entry name" value="Thiol_S-MT"/>
</dbReference>
<dbReference type="CDD" id="cd02440">
    <property type="entry name" value="AdoMet_MTases"/>
    <property type="match status" value="1"/>
</dbReference>
<dbReference type="Gene3D" id="3.40.50.150">
    <property type="entry name" value="Vaccinia Virus protein VP39"/>
    <property type="match status" value="1"/>
</dbReference>
<dbReference type="RefSeq" id="XP_003282956.1">
    <property type="nucleotide sequence ID" value="XM_003282908.1"/>
</dbReference>
<dbReference type="InParanoid" id="F0Z6B2"/>
<dbReference type="VEuPathDB" id="AmoebaDB:DICPUDRAFT_44520"/>
<dbReference type="SUPFAM" id="SSF53335">
    <property type="entry name" value="S-adenosyl-L-methionine-dependent methyltransferases"/>
    <property type="match status" value="1"/>
</dbReference>